<dbReference type="AlphaFoldDB" id="A0A098GAY5"/>
<dbReference type="Proteomes" id="UP000032430">
    <property type="component" value="Plasmid II"/>
</dbReference>
<dbReference type="HOGENOM" id="CLU_091005_0_0_6"/>
<proteinExistence type="predicted"/>
<name>A0A098GAY5_9GAMM</name>
<sequence>MKSLALAGLLVALLLIIFTIVAPSAQSSGDELSVWNAAVNPGPLSAAHTFLSNKCESCHAPNQGIVAEKCITCHASSPELLMNPVDSFHAHLSDCRGCHAEHQGNKARPIHMDHGRLVNISLKYVLETEGPAQTDSPHPTRLDCHSCHVFQDKHQEYFGKECATCHSEKSWKIPGYLHPSPTSTNCVECHKAPPSHRMEHFGMVDQSVTGEKEARIDQCYRCHQTDSFNDIKGVGWFKMH</sequence>
<dbReference type="EMBL" id="LN614828">
    <property type="protein sequence ID" value="CEG59142.1"/>
    <property type="molecule type" value="Genomic_DNA"/>
</dbReference>
<geneLocation type="plasmid" evidence="2">
    <name>LLAP10_pA</name>
</geneLocation>
<dbReference type="Gene3D" id="3.90.10.10">
    <property type="entry name" value="Cytochrome C3"/>
    <property type="match status" value="1"/>
</dbReference>
<dbReference type="Gene3D" id="1.10.1130.10">
    <property type="entry name" value="Flavocytochrome C3, Chain A"/>
    <property type="match status" value="1"/>
</dbReference>
<gene>
    <name evidence="1" type="ORF">LFA_pA0033</name>
</gene>
<accession>A0A098GAY5</accession>
<dbReference type="OrthoDB" id="9814800at2"/>
<dbReference type="SUPFAM" id="SSF48695">
    <property type="entry name" value="Multiheme cytochromes"/>
    <property type="match status" value="1"/>
</dbReference>
<keyword evidence="1" id="KW-0614">Plasmid</keyword>
<dbReference type="KEGG" id="lfa:LFA_pA0033"/>
<protein>
    <submittedName>
        <fullName evidence="1">Uncharacterized protein</fullName>
    </submittedName>
</protein>
<reference evidence="2" key="1">
    <citation type="submission" date="2014-09" db="EMBL/GenBank/DDBJ databases">
        <authorList>
            <person name="Gomez-Valero L."/>
        </authorList>
    </citation>
    <scope>NUCLEOTIDE SEQUENCE [LARGE SCALE GENOMIC DNA]</scope>
    <source>
        <strain evidence="2">ATCC700992</strain>
        <plasmid evidence="2">LLAP10_pA</plasmid>
    </source>
</reference>
<evidence type="ECO:0000313" key="1">
    <source>
        <dbReference type="EMBL" id="CEG59142.1"/>
    </source>
</evidence>
<keyword evidence="2" id="KW-1185">Reference proteome</keyword>
<organism evidence="1 2">
    <name type="scientific">Legionella fallonii LLAP-10</name>
    <dbReference type="NCBI Taxonomy" id="1212491"/>
    <lineage>
        <taxon>Bacteria</taxon>
        <taxon>Pseudomonadati</taxon>
        <taxon>Pseudomonadota</taxon>
        <taxon>Gammaproteobacteria</taxon>
        <taxon>Legionellales</taxon>
        <taxon>Legionellaceae</taxon>
        <taxon>Legionella</taxon>
    </lineage>
</organism>
<dbReference type="RefSeq" id="WP_045097758.1">
    <property type="nucleotide sequence ID" value="NZ_LN614828.1"/>
</dbReference>
<evidence type="ECO:0000313" key="2">
    <source>
        <dbReference type="Proteomes" id="UP000032430"/>
    </source>
</evidence>
<dbReference type="InterPro" id="IPR036280">
    <property type="entry name" value="Multihaem_cyt_sf"/>
</dbReference>